<dbReference type="GO" id="GO:0003677">
    <property type="term" value="F:DNA binding"/>
    <property type="evidence" value="ECO:0007669"/>
    <property type="project" value="TreeGrafter"/>
</dbReference>
<feature type="compositionally biased region" description="Basic and acidic residues" evidence="3">
    <location>
        <begin position="690"/>
        <end position="701"/>
    </location>
</feature>
<dbReference type="InterPro" id="IPR027417">
    <property type="entry name" value="P-loop_NTPase"/>
</dbReference>
<dbReference type="Pfam" id="PF03704">
    <property type="entry name" value="BTAD"/>
    <property type="match status" value="1"/>
</dbReference>
<dbReference type="InterPro" id="IPR011990">
    <property type="entry name" value="TPR-like_helical_dom_sf"/>
</dbReference>
<feature type="domain" description="Bacterial transcriptional activator" evidence="4">
    <location>
        <begin position="106"/>
        <end position="247"/>
    </location>
</feature>
<dbReference type="Gene3D" id="3.40.50.300">
    <property type="entry name" value="P-loop containing nucleotide triphosphate hydrolases"/>
    <property type="match status" value="1"/>
</dbReference>
<dbReference type="Gene3D" id="1.25.40.10">
    <property type="entry name" value="Tetratricopeptide repeat domain"/>
    <property type="match status" value="1"/>
</dbReference>
<evidence type="ECO:0000313" key="6">
    <source>
        <dbReference type="Proteomes" id="UP000217343"/>
    </source>
</evidence>
<feature type="compositionally biased region" description="Polar residues" evidence="3">
    <location>
        <begin position="702"/>
        <end position="715"/>
    </location>
</feature>
<dbReference type="AlphaFoldDB" id="A0A250JW07"/>
<protein>
    <submittedName>
        <fullName evidence="5">ATPase AAA</fullName>
    </submittedName>
</protein>
<evidence type="ECO:0000259" key="4">
    <source>
        <dbReference type="SMART" id="SM01043"/>
    </source>
</evidence>
<dbReference type="GO" id="GO:0006355">
    <property type="term" value="P:regulation of DNA-templated transcription"/>
    <property type="evidence" value="ECO:0007669"/>
    <property type="project" value="TreeGrafter"/>
</dbReference>
<dbReference type="SMART" id="SM01043">
    <property type="entry name" value="BTAD"/>
    <property type="match status" value="1"/>
</dbReference>
<dbReference type="InterPro" id="IPR005158">
    <property type="entry name" value="BTAD"/>
</dbReference>
<evidence type="ECO:0000256" key="3">
    <source>
        <dbReference type="SAM" id="MobiDB-lite"/>
    </source>
</evidence>
<dbReference type="SUPFAM" id="SSF52540">
    <property type="entry name" value="P-loop containing nucleoside triphosphate hydrolases"/>
    <property type="match status" value="1"/>
</dbReference>
<dbReference type="KEGG" id="mmas:MYMAC_003439"/>
<dbReference type="SUPFAM" id="SSF48452">
    <property type="entry name" value="TPR-like"/>
    <property type="match status" value="1"/>
</dbReference>
<sequence length="715" mass="78177">MESRDGVAAERQAGWHARVLGYAHLEGPDGQRVRMDRRAATLLAYLGVEGPSSKAAVSLLLWPDSPPATVRNNMRQLLRRLRLGCGGTDLVDGDAQRLGLSPHVTLDLARLKGAAGRPLPPDVLQALRQGTGVGLLPGVHFDDCDELSRWLDGARAAVEGWVRSAREAEVQRRMDTRDWTTALALAQAWVQHEPESEQAGRHLIRLHYLLGDRGAALAAFERLRTTLSHDLGVSPMPETLALVRGIEKDAQWMAAPSSPRPALPMSVLRPPVLAGRRHALRQLQEGLEAGQLLFITGDAGSGKTRLAEEFAASVGTWFRLEARPGDQEVPYASQTRALRAYLARRPGLSMPDWVRTELSRILPELGNAAALPPLTSEADALRFYEAHAEAMRLLHEGDEVIVVDDVQYWDQASAKLFMYSLTRMMEQKHAAAARPPLFIDCYRKGELPPYSEANVRKLVDTGLARVIELGPLALDAVRELLAGLELPGAEPHAEALTRYTGGNPLYIVETLKHLIETDALQKDWPRRLPPPGRVGPLIQRRLERLSPLARLTAQLAARADLHFRAALAPEALQVSAAELHEALTELEAAQLLVAERFTHDLVFEAVHASVSDSAACFLHGRLARTFERDGAPAIVLAHHWMEAGQEERALPFLLAAAHSDERLLPKGQAAGHYARAAALLEAAGRAREAASAREAEARCRQTEATPTPGSSGVER</sequence>
<dbReference type="InterPro" id="IPR051677">
    <property type="entry name" value="AfsR-DnrI-RedD_regulator"/>
</dbReference>
<dbReference type="Proteomes" id="UP000217343">
    <property type="component" value="Chromosome"/>
</dbReference>
<dbReference type="EMBL" id="CP022203">
    <property type="protein sequence ID" value="ATB47820.1"/>
    <property type="molecule type" value="Genomic_DNA"/>
</dbReference>
<keyword evidence="6" id="KW-1185">Reference proteome</keyword>
<keyword evidence="1" id="KW-0805">Transcription regulation</keyword>
<keyword evidence="2" id="KW-0804">Transcription</keyword>
<dbReference type="Pfam" id="PF13191">
    <property type="entry name" value="AAA_16"/>
    <property type="match status" value="1"/>
</dbReference>
<feature type="region of interest" description="Disordered" evidence="3">
    <location>
        <begin position="690"/>
        <end position="715"/>
    </location>
</feature>
<evidence type="ECO:0000256" key="2">
    <source>
        <dbReference type="ARBA" id="ARBA00023163"/>
    </source>
</evidence>
<proteinExistence type="predicted"/>
<evidence type="ECO:0000256" key="1">
    <source>
        <dbReference type="ARBA" id="ARBA00023015"/>
    </source>
</evidence>
<name>A0A250JW07_9BACT</name>
<organism evidence="5 6">
    <name type="scientific">Corallococcus macrosporus DSM 14697</name>
    <dbReference type="NCBI Taxonomy" id="1189310"/>
    <lineage>
        <taxon>Bacteria</taxon>
        <taxon>Pseudomonadati</taxon>
        <taxon>Myxococcota</taxon>
        <taxon>Myxococcia</taxon>
        <taxon>Myxococcales</taxon>
        <taxon>Cystobacterineae</taxon>
        <taxon>Myxococcaceae</taxon>
        <taxon>Corallococcus</taxon>
    </lineage>
</organism>
<dbReference type="InterPro" id="IPR041664">
    <property type="entry name" value="AAA_16"/>
</dbReference>
<dbReference type="PANTHER" id="PTHR35807">
    <property type="entry name" value="TRANSCRIPTIONAL REGULATOR REDD-RELATED"/>
    <property type="match status" value="1"/>
</dbReference>
<dbReference type="PANTHER" id="PTHR35807:SF1">
    <property type="entry name" value="TRANSCRIPTIONAL REGULATOR REDD"/>
    <property type="match status" value="1"/>
</dbReference>
<evidence type="ECO:0000313" key="5">
    <source>
        <dbReference type="EMBL" id="ATB47820.1"/>
    </source>
</evidence>
<accession>A0A250JW07</accession>
<gene>
    <name evidence="5" type="ORF">MYMAC_003439</name>
</gene>
<reference evidence="5 6" key="1">
    <citation type="submission" date="2017-06" db="EMBL/GenBank/DDBJ databases">
        <title>Sequencing and comparative analysis of myxobacterial genomes.</title>
        <authorList>
            <person name="Rupp O."/>
            <person name="Goesmann A."/>
            <person name="Sogaard-Andersen L."/>
        </authorList>
    </citation>
    <scope>NUCLEOTIDE SEQUENCE [LARGE SCALE GENOMIC DNA]</scope>
    <source>
        <strain evidence="5 6">DSM 14697</strain>
    </source>
</reference>